<accession>A0A8F5BSB9</accession>
<gene>
    <name evidence="3" type="ORF">J5U21_00086</name>
    <name evidence="2" type="ORF">J5U21_p0086</name>
</gene>
<dbReference type="AlphaFoldDB" id="A0A8F5BSB9"/>
<geneLocation type="plasmid" evidence="2 4">
    <name>pBEU9E1</name>
</geneLocation>
<keyword evidence="1" id="KW-1133">Transmembrane helix</keyword>
<dbReference type="Proteomes" id="UP000693941">
    <property type="component" value="Chromosome"/>
</dbReference>
<keyword evidence="1" id="KW-0812">Transmembrane</keyword>
<sequence length="280" mass="31601">MFLNFRSDYLHKMAKRTGLGIALLIIGLFFLAAFIIGYNSGSVPGVVGLLILLSVFSIPEIIAGSLLVYSGYTIDKNKPKVYKGTFRKRSLISALGFLLVIVGAFFGFGDLLALILHAPGTNPLPGVIIGFVLLPIGIYLMYKPYTWIKNLVAFPDIGKQVFYDDEGLYYDLTGKPYLLKWKEVASYRILSMTTIQDQQSLADRFIPPYALLRKWFEFKAWKDVDPEYATTGVVKLGLLEFIKKDGSSVLLPNVINPYRLIPIFDKYINKENNEKKAYHM</sequence>
<dbReference type="Proteomes" id="UP000693941">
    <property type="component" value="Plasmid pBEU9E1"/>
</dbReference>
<name>A0A8F5BSB9_9CREN</name>
<protein>
    <submittedName>
        <fullName evidence="3">Uncharacterized protein</fullName>
    </submittedName>
</protein>
<dbReference type="EMBL" id="CP077714">
    <property type="protein sequence ID" value="QXJ30344.1"/>
    <property type="molecule type" value="Genomic_DNA"/>
</dbReference>
<dbReference type="EMBL" id="CP077715">
    <property type="protein sequence ID" value="QXJ30446.1"/>
    <property type="molecule type" value="Genomic_DNA"/>
</dbReference>
<evidence type="ECO:0000313" key="2">
    <source>
        <dbReference type="EMBL" id="QXJ30344.1"/>
    </source>
</evidence>
<feature type="transmembrane region" description="Helical" evidence="1">
    <location>
        <begin position="21"/>
        <end position="40"/>
    </location>
</feature>
<feature type="transmembrane region" description="Helical" evidence="1">
    <location>
        <begin position="124"/>
        <end position="142"/>
    </location>
</feature>
<organism evidence="3 4">
    <name type="scientific">Saccharolobus shibatae</name>
    <dbReference type="NCBI Taxonomy" id="2286"/>
    <lineage>
        <taxon>Archaea</taxon>
        <taxon>Thermoproteota</taxon>
        <taxon>Thermoprotei</taxon>
        <taxon>Sulfolobales</taxon>
        <taxon>Sulfolobaceae</taxon>
        <taxon>Saccharolobus</taxon>
    </lineage>
</organism>
<feature type="transmembrane region" description="Helical" evidence="1">
    <location>
        <begin position="90"/>
        <end position="118"/>
    </location>
</feature>
<keyword evidence="1" id="KW-0472">Membrane</keyword>
<proteinExistence type="predicted"/>
<keyword evidence="2" id="KW-0614">Plasmid</keyword>
<feature type="transmembrane region" description="Helical" evidence="1">
    <location>
        <begin position="46"/>
        <end position="69"/>
    </location>
</feature>
<evidence type="ECO:0000313" key="3">
    <source>
        <dbReference type="EMBL" id="QXJ30446.1"/>
    </source>
</evidence>
<reference evidence="3" key="1">
    <citation type="journal article" date="2021" name="Environ. Microbiol.">
        <title>New insights into the diversity and evolution of the archaeal mobilome from three complete genomes of Saccharolobus shibatae.</title>
        <authorList>
            <person name="Medvedeva S."/>
            <person name="Brandt D."/>
            <person name="Cvirkaite-Krupovic V."/>
            <person name="Liu Y."/>
            <person name="Severinov K."/>
            <person name="Ishino S."/>
            <person name="Ishino Y."/>
            <person name="Prangishvili D."/>
            <person name="Kalinowski J."/>
            <person name="Krupovic M."/>
        </authorList>
    </citation>
    <scope>NUCLEOTIDE SEQUENCE</scope>
    <source>
        <strain evidence="3">BEU9</strain>
        <plasmid evidence="2">pBEU9E1</plasmid>
    </source>
</reference>
<evidence type="ECO:0000313" key="4">
    <source>
        <dbReference type="Proteomes" id="UP000693941"/>
    </source>
</evidence>
<evidence type="ECO:0000256" key="1">
    <source>
        <dbReference type="SAM" id="Phobius"/>
    </source>
</evidence>